<name>A0A0A8YYN6_ARUDO</name>
<reference evidence="1" key="1">
    <citation type="submission" date="2014-09" db="EMBL/GenBank/DDBJ databases">
        <authorList>
            <person name="Magalhaes I.L.F."/>
            <person name="Oliveira U."/>
            <person name="Santos F.R."/>
            <person name="Vidigal T.H.D.A."/>
            <person name="Brescovit A.D."/>
            <person name="Santos A.J."/>
        </authorList>
    </citation>
    <scope>NUCLEOTIDE SEQUENCE</scope>
    <source>
        <tissue evidence="1">Shoot tissue taken approximately 20 cm above the soil surface</tissue>
    </source>
</reference>
<organism evidence="1">
    <name type="scientific">Arundo donax</name>
    <name type="common">Giant reed</name>
    <name type="synonym">Donax arundinaceus</name>
    <dbReference type="NCBI Taxonomy" id="35708"/>
    <lineage>
        <taxon>Eukaryota</taxon>
        <taxon>Viridiplantae</taxon>
        <taxon>Streptophyta</taxon>
        <taxon>Embryophyta</taxon>
        <taxon>Tracheophyta</taxon>
        <taxon>Spermatophyta</taxon>
        <taxon>Magnoliopsida</taxon>
        <taxon>Liliopsida</taxon>
        <taxon>Poales</taxon>
        <taxon>Poaceae</taxon>
        <taxon>PACMAD clade</taxon>
        <taxon>Arundinoideae</taxon>
        <taxon>Arundineae</taxon>
        <taxon>Arundo</taxon>
    </lineage>
</organism>
<dbReference type="AlphaFoldDB" id="A0A0A8YYN6"/>
<reference evidence="1" key="2">
    <citation type="journal article" date="2015" name="Data Brief">
        <title>Shoot transcriptome of the giant reed, Arundo donax.</title>
        <authorList>
            <person name="Barrero R.A."/>
            <person name="Guerrero F.D."/>
            <person name="Moolhuijzen P."/>
            <person name="Goolsby J.A."/>
            <person name="Tidwell J."/>
            <person name="Bellgard S.E."/>
            <person name="Bellgard M.I."/>
        </authorList>
    </citation>
    <scope>NUCLEOTIDE SEQUENCE</scope>
    <source>
        <tissue evidence="1">Shoot tissue taken approximately 20 cm above the soil surface</tissue>
    </source>
</reference>
<evidence type="ECO:0000313" key="1">
    <source>
        <dbReference type="EMBL" id="JAD31671.1"/>
    </source>
</evidence>
<sequence length="27" mass="3217">MLVRKYTCDFLIIHTWYSCVGPTNQAR</sequence>
<protein>
    <submittedName>
        <fullName evidence="1">Uncharacterized protein</fullName>
    </submittedName>
</protein>
<accession>A0A0A8YYN6</accession>
<proteinExistence type="predicted"/>
<dbReference type="EMBL" id="GBRH01266224">
    <property type="protein sequence ID" value="JAD31671.1"/>
    <property type="molecule type" value="Transcribed_RNA"/>
</dbReference>